<evidence type="ECO:0000313" key="3">
    <source>
        <dbReference type="EMBL" id="EAR94469.2"/>
    </source>
</evidence>
<dbReference type="RefSeq" id="XP_001014912.2">
    <property type="nucleotide sequence ID" value="XM_001014912.2"/>
</dbReference>
<keyword evidence="1" id="KW-0175">Coiled coil</keyword>
<feature type="compositionally biased region" description="Polar residues" evidence="2">
    <location>
        <begin position="1"/>
        <end position="23"/>
    </location>
</feature>
<proteinExistence type="predicted"/>
<dbReference type="GeneID" id="7827105"/>
<name>Q23CX4_TETTS</name>
<evidence type="ECO:0000256" key="2">
    <source>
        <dbReference type="SAM" id="MobiDB-lite"/>
    </source>
</evidence>
<gene>
    <name evidence="3" type="ORF">TTHERM_00052160</name>
</gene>
<dbReference type="InParanoid" id="Q23CX4"/>
<dbReference type="OMA" id="HEYEMEI"/>
<dbReference type="KEGG" id="tet:TTHERM_00052160"/>
<dbReference type="HOGENOM" id="CLU_379263_0_0_1"/>
<sequence>MSTTDYKSYSPSKTFSQRYTTKTPPKYAEHRDATYNTTLSPYQTPNRDTYSRAGDETDISENLSASKIRLDNQVRDIKTLLDTKYNPEIDSWRSKWQECEVRRNFLETENQRLIREIEFWKSKSSTADIEKAQQLIQSEQLKNSQLETIRQTADNRSYSLLMEADRLRSLLATKIEECNEIKANYSKLELFYAENADKDEVARDYEQRIQRLKNEYSDRLREVDDLKQQRNQLELESYELEKVQREQESLKNLLESKREENTRLRREKTELEVENYKSKKAENALLEKEALLKSQIEELENEHVNAEELRKSNFLQKSMVHSNVHDELRKSFHAEKTQLEDEVEEHQKLAGQKINEHDELRRSYHDLTTELAKAEDDDKMAEAELQIWKEKAAEAEKLKEAEIARANRLKEASIQLTISENLKEKKQLEERMDTLNKVLTYKEQDLSKVQQEALLTEVEKRQLEEERAKLQFQIDELIKKQDENDKRFQIQLKSRDNIHSYSVEKARKEHENEKRRISNQIQALRNVIDTKRDEAERARREANDFCLRLVNCENKAKQAEAEQLYWKNQTDRVVRQKSIEYQVEKELTNSQLRDLERSQSIEKIQKLRESDSIRNIIDYKDREAQELRLNQSRAISDLARERYEKIRNQTEAEINRSRALEAERAKYIDLTIKDQVHRDNVDSLRRSGHFQSSVLKSEANILTDQLIRKDIEARDWRDNYTRLATSPYRKY</sequence>
<feature type="coiled-coil region" evidence="1">
    <location>
        <begin position="103"/>
        <end position="149"/>
    </location>
</feature>
<dbReference type="AlphaFoldDB" id="Q23CX4"/>
<evidence type="ECO:0000256" key="1">
    <source>
        <dbReference type="SAM" id="Coils"/>
    </source>
</evidence>
<feature type="coiled-coil region" evidence="1">
    <location>
        <begin position="195"/>
        <end position="562"/>
    </location>
</feature>
<accession>Q23CX4</accession>
<feature type="region of interest" description="Disordered" evidence="2">
    <location>
        <begin position="1"/>
        <end position="57"/>
    </location>
</feature>
<protein>
    <submittedName>
        <fullName evidence="3">Tetrin B</fullName>
    </submittedName>
</protein>
<organism evidence="3 4">
    <name type="scientific">Tetrahymena thermophila (strain SB210)</name>
    <dbReference type="NCBI Taxonomy" id="312017"/>
    <lineage>
        <taxon>Eukaryota</taxon>
        <taxon>Sar</taxon>
        <taxon>Alveolata</taxon>
        <taxon>Ciliophora</taxon>
        <taxon>Intramacronucleata</taxon>
        <taxon>Oligohymenophorea</taxon>
        <taxon>Hymenostomatida</taxon>
        <taxon>Tetrahymenina</taxon>
        <taxon>Tetrahymenidae</taxon>
        <taxon>Tetrahymena</taxon>
    </lineage>
</organism>
<keyword evidence="4" id="KW-1185">Reference proteome</keyword>
<dbReference type="Proteomes" id="UP000009168">
    <property type="component" value="Unassembled WGS sequence"/>
</dbReference>
<reference evidence="4" key="1">
    <citation type="journal article" date="2006" name="PLoS Biol.">
        <title>Macronuclear genome sequence of the ciliate Tetrahymena thermophila, a model eukaryote.</title>
        <authorList>
            <person name="Eisen J.A."/>
            <person name="Coyne R.S."/>
            <person name="Wu M."/>
            <person name="Wu D."/>
            <person name="Thiagarajan M."/>
            <person name="Wortman J.R."/>
            <person name="Badger J.H."/>
            <person name="Ren Q."/>
            <person name="Amedeo P."/>
            <person name="Jones K.M."/>
            <person name="Tallon L.J."/>
            <person name="Delcher A.L."/>
            <person name="Salzberg S.L."/>
            <person name="Silva J.C."/>
            <person name="Haas B.J."/>
            <person name="Majoros W.H."/>
            <person name="Farzad M."/>
            <person name="Carlton J.M."/>
            <person name="Smith R.K. Jr."/>
            <person name="Garg J."/>
            <person name="Pearlman R.E."/>
            <person name="Karrer K.M."/>
            <person name="Sun L."/>
            <person name="Manning G."/>
            <person name="Elde N.C."/>
            <person name="Turkewitz A.P."/>
            <person name="Asai D.J."/>
            <person name="Wilkes D.E."/>
            <person name="Wang Y."/>
            <person name="Cai H."/>
            <person name="Collins K."/>
            <person name="Stewart B.A."/>
            <person name="Lee S.R."/>
            <person name="Wilamowska K."/>
            <person name="Weinberg Z."/>
            <person name="Ruzzo W.L."/>
            <person name="Wloga D."/>
            <person name="Gaertig J."/>
            <person name="Frankel J."/>
            <person name="Tsao C.-C."/>
            <person name="Gorovsky M.A."/>
            <person name="Keeling P.J."/>
            <person name="Waller R.F."/>
            <person name="Patron N.J."/>
            <person name="Cherry J.M."/>
            <person name="Stover N.A."/>
            <person name="Krieger C.J."/>
            <person name="del Toro C."/>
            <person name="Ryder H.F."/>
            <person name="Williamson S.C."/>
            <person name="Barbeau R.A."/>
            <person name="Hamilton E.P."/>
            <person name="Orias E."/>
        </authorList>
    </citation>
    <scope>NUCLEOTIDE SEQUENCE [LARGE SCALE GENOMIC DNA]</scope>
    <source>
        <strain evidence="4">SB210</strain>
    </source>
</reference>
<evidence type="ECO:0000313" key="4">
    <source>
        <dbReference type="Proteomes" id="UP000009168"/>
    </source>
</evidence>
<dbReference type="EMBL" id="GG662712">
    <property type="protein sequence ID" value="EAR94469.2"/>
    <property type="molecule type" value="Genomic_DNA"/>
</dbReference>
<feature type="compositionally biased region" description="Polar residues" evidence="2">
    <location>
        <begin position="34"/>
        <end position="48"/>
    </location>
</feature>